<comment type="similarity">
    <text evidence="6">Belongs to the class-IV pyridoxal-phosphate-dependent aminotransferase family.</text>
</comment>
<protein>
    <recommendedName>
        <fullName evidence="8">Probable branched-chain-amino-acid aminotransferase</fullName>
        <ecNumber evidence="7">2.6.1.42</ecNumber>
    </recommendedName>
</protein>
<dbReference type="GO" id="GO:0009082">
    <property type="term" value="P:branched-chain amino acid biosynthetic process"/>
    <property type="evidence" value="ECO:0007669"/>
    <property type="project" value="UniProtKB-KW"/>
</dbReference>
<keyword evidence="10" id="KW-0100">Branched-chain amino acid biosynthesis</keyword>
<comment type="cofactor">
    <cofactor evidence="1">
        <name>pyridoxal 5'-phosphate</name>
        <dbReference type="ChEBI" id="CHEBI:597326"/>
    </cofactor>
</comment>
<dbReference type="RefSeq" id="WP_119061947.1">
    <property type="nucleotide sequence ID" value="NZ_QXDF01000002.1"/>
</dbReference>
<dbReference type="Proteomes" id="UP000266273">
    <property type="component" value="Unassembled WGS sequence"/>
</dbReference>
<keyword evidence="15" id="KW-1185">Reference proteome</keyword>
<comment type="catalytic activity">
    <reaction evidence="13">
        <text>L-leucine + 2-oxoglutarate = 4-methyl-2-oxopentanoate + L-glutamate</text>
        <dbReference type="Rhea" id="RHEA:18321"/>
        <dbReference type="ChEBI" id="CHEBI:16810"/>
        <dbReference type="ChEBI" id="CHEBI:17865"/>
        <dbReference type="ChEBI" id="CHEBI:29985"/>
        <dbReference type="ChEBI" id="CHEBI:57427"/>
        <dbReference type="EC" id="2.6.1.42"/>
    </reaction>
</comment>
<comment type="pathway">
    <text evidence="5">Amino-acid biosynthesis; L-leucine biosynthesis; L-leucine from 3-methyl-2-oxobutanoate: step 4/4.</text>
</comment>
<dbReference type="PANTHER" id="PTHR42743:SF11">
    <property type="entry name" value="AMINODEOXYCHORISMATE LYASE"/>
    <property type="match status" value="1"/>
</dbReference>
<dbReference type="EMBL" id="QXDF01000002">
    <property type="protein sequence ID" value="RIA47570.1"/>
    <property type="molecule type" value="Genomic_DNA"/>
</dbReference>
<dbReference type="PANTHER" id="PTHR42743">
    <property type="entry name" value="AMINO-ACID AMINOTRANSFERASE"/>
    <property type="match status" value="1"/>
</dbReference>
<dbReference type="FunFam" id="3.20.10.10:FF:000002">
    <property type="entry name" value="D-alanine aminotransferase"/>
    <property type="match status" value="1"/>
</dbReference>
<dbReference type="SUPFAM" id="SSF56752">
    <property type="entry name" value="D-aminoacid aminotransferase-like PLP-dependent enzymes"/>
    <property type="match status" value="1"/>
</dbReference>
<dbReference type="InterPro" id="IPR043132">
    <property type="entry name" value="BCAT-like_C"/>
</dbReference>
<evidence type="ECO:0000256" key="3">
    <source>
        <dbReference type="ARBA" id="ARBA00004824"/>
    </source>
</evidence>
<dbReference type="Gene3D" id="3.20.10.10">
    <property type="entry name" value="D-amino Acid Aminotransferase, subunit A, domain 2"/>
    <property type="match status" value="1"/>
</dbReference>
<dbReference type="GO" id="GO:0004084">
    <property type="term" value="F:branched-chain-amino-acid transaminase activity"/>
    <property type="evidence" value="ECO:0007669"/>
    <property type="project" value="UniProtKB-EC"/>
</dbReference>
<evidence type="ECO:0000256" key="7">
    <source>
        <dbReference type="ARBA" id="ARBA00013053"/>
    </source>
</evidence>
<evidence type="ECO:0000256" key="12">
    <source>
        <dbReference type="ARBA" id="ARBA00048798"/>
    </source>
</evidence>
<sequence>MSLPPGVAYLNGEFVPIAEAKISVLDWGFLHSDATYDVVHVWKRRVFRLDAHLDRFWRSAEKLHLTMPVERGKLAEILAECVVRSGLEDAYVEMILTRGISPTFSRDPRDAENQLICFSIPFVWVLPPEKHGTGLSVAVSEVQRIPPESVDPTVKNYHWLDFVTGLYDAYDRGAGSVILQDRSGNLAEGPGFNVFVVKDGTIATPDRGVLEGITRRSAIQIAAKMNIPMEERPVSSTELFAADEAFATSTAGGIIPITQANGAPVGSGHPGPITCTLAKAYWDKHSDPDWSVAVEDFLAETGG</sequence>
<reference evidence="14 15" key="1">
    <citation type="submission" date="2018-08" db="EMBL/GenBank/DDBJ databases">
        <title>Genomic Encyclopedia of Archaeal and Bacterial Type Strains, Phase II (KMG-II): from individual species to whole genera.</title>
        <authorList>
            <person name="Goeker M."/>
        </authorList>
    </citation>
    <scope>NUCLEOTIDE SEQUENCE [LARGE SCALE GENOMIC DNA]</scope>
    <source>
        <strain evidence="14 15">DSM 5002</strain>
    </source>
</reference>
<comment type="caution">
    <text evidence="14">The sequence shown here is derived from an EMBL/GenBank/DDBJ whole genome shotgun (WGS) entry which is preliminary data.</text>
</comment>
<evidence type="ECO:0000256" key="6">
    <source>
        <dbReference type="ARBA" id="ARBA00009320"/>
    </source>
</evidence>
<keyword evidence="10" id="KW-0028">Amino-acid biosynthesis</keyword>
<proteinExistence type="inferred from homology"/>
<organism evidence="14 15">
    <name type="scientific">Dichotomicrobium thermohalophilum</name>
    <dbReference type="NCBI Taxonomy" id="933063"/>
    <lineage>
        <taxon>Bacteria</taxon>
        <taxon>Pseudomonadati</taxon>
        <taxon>Pseudomonadota</taxon>
        <taxon>Alphaproteobacteria</taxon>
        <taxon>Hyphomicrobiales</taxon>
        <taxon>Hyphomicrobiaceae</taxon>
        <taxon>Dichotomicrobium</taxon>
    </lineage>
</organism>
<name>A0A397PDJ2_9HYPH</name>
<evidence type="ECO:0000256" key="5">
    <source>
        <dbReference type="ARBA" id="ARBA00005072"/>
    </source>
</evidence>
<evidence type="ECO:0000256" key="9">
    <source>
        <dbReference type="ARBA" id="ARBA00022898"/>
    </source>
</evidence>
<evidence type="ECO:0000256" key="13">
    <source>
        <dbReference type="ARBA" id="ARBA00049229"/>
    </source>
</evidence>
<dbReference type="InterPro" id="IPR043131">
    <property type="entry name" value="BCAT-like_N"/>
</dbReference>
<gene>
    <name evidence="14" type="ORF">BXY53_2125</name>
</gene>
<keyword evidence="9" id="KW-0663">Pyridoxal phosphate</keyword>
<comment type="pathway">
    <text evidence="3">Amino-acid biosynthesis; L-isoleucine biosynthesis; L-isoleucine from 2-oxobutanoate: step 4/4.</text>
</comment>
<keyword evidence="14" id="KW-0808">Transferase</keyword>
<comment type="catalytic activity">
    <reaction evidence="11">
        <text>L-valine + 2-oxoglutarate = 3-methyl-2-oxobutanoate + L-glutamate</text>
        <dbReference type="Rhea" id="RHEA:24813"/>
        <dbReference type="ChEBI" id="CHEBI:11851"/>
        <dbReference type="ChEBI" id="CHEBI:16810"/>
        <dbReference type="ChEBI" id="CHEBI:29985"/>
        <dbReference type="ChEBI" id="CHEBI:57762"/>
        <dbReference type="EC" id="2.6.1.42"/>
    </reaction>
</comment>
<comment type="pathway">
    <text evidence="4">Amino-acid biosynthesis; L-valine biosynthesis; L-valine from pyruvate: step 4/4.</text>
</comment>
<dbReference type="AlphaFoldDB" id="A0A397PDJ2"/>
<dbReference type="InterPro" id="IPR050571">
    <property type="entry name" value="Class-IV_PLP-Dep_Aminotrnsfr"/>
</dbReference>
<dbReference type="GO" id="GO:0008652">
    <property type="term" value="P:amino acid biosynthetic process"/>
    <property type="evidence" value="ECO:0007669"/>
    <property type="project" value="UniProtKB-ARBA"/>
</dbReference>
<evidence type="ECO:0000313" key="14">
    <source>
        <dbReference type="EMBL" id="RIA47570.1"/>
    </source>
</evidence>
<accession>A0A397PDJ2</accession>
<dbReference type="OrthoDB" id="9805628at2"/>
<dbReference type="InterPro" id="IPR036038">
    <property type="entry name" value="Aminotransferase-like"/>
</dbReference>
<dbReference type="EC" id="2.6.1.42" evidence="7"/>
<evidence type="ECO:0000256" key="8">
    <source>
        <dbReference type="ARBA" id="ARBA00014472"/>
    </source>
</evidence>
<comment type="function">
    <text evidence="2">Acts on leucine, isoleucine and valine.</text>
</comment>
<dbReference type="InterPro" id="IPR001544">
    <property type="entry name" value="Aminotrans_IV"/>
</dbReference>
<evidence type="ECO:0000256" key="2">
    <source>
        <dbReference type="ARBA" id="ARBA00003109"/>
    </source>
</evidence>
<evidence type="ECO:0000256" key="4">
    <source>
        <dbReference type="ARBA" id="ARBA00004931"/>
    </source>
</evidence>
<dbReference type="Pfam" id="PF01063">
    <property type="entry name" value="Aminotran_4"/>
    <property type="match status" value="1"/>
</dbReference>
<evidence type="ECO:0000256" key="10">
    <source>
        <dbReference type="ARBA" id="ARBA00023304"/>
    </source>
</evidence>
<evidence type="ECO:0000256" key="11">
    <source>
        <dbReference type="ARBA" id="ARBA00048212"/>
    </source>
</evidence>
<dbReference type="Gene3D" id="3.30.470.10">
    <property type="match status" value="1"/>
</dbReference>
<keyword evidence="14" id="KW-0032">Aminotransferase</keyword>
<evidence type="ECO:0000256" key="1">
    <source>
        <dbReference type="ARBA" id="ARBA00001933"/>
    </source>
</evidence>
<comment type="catalytic activity">
    <reaction evidence="12">
        <text>L-isoleucine + 2-oxoglutarate = (S)-3-methyl-2-oxopentanoate + L-glutamate</text>
        <dbReference type="Rhea" id="RHEA:24801"/>
        <dbReference type="ChEBI" id="CHEBI:16810"/>
        <dbReference type="ChEBI" id="CHEBI:29985"/>
        <dbReference type="ChEBI" id="CHEBI:35146"/>
        <dbReference type="ChEBI" id="CHEBI:58045"/>
        <dbReference type="EC" id="2.6.1.42"/>
    </reaction>
</comment>
<evidence type="ECO:0000313" key="15">
    <source>
        <dbReference type="Proteomes" id="UP000266273"/>
    </source>
</evidence>